<dbReference type="InterPro" id="IPR011650">
    <property type="entry name" value="Peptidase_M20_dimer"/>
</dbReference>
<accession>G9YJ38</accession>
<gene>
    <name evidence="3" type="ORF">HMPREF0080_01682</name>
</gene>
<dbReference type="InterPro" id="IPR017439">
    <property type="entry name" value="Amidohydrolase"/>
</dbReference>
<feature type="binding site" evidence="1">
    <location>
        <position position="144"/>
    </location>
    <ligand>
        <name>Mn(2+)</name>
        <dbReference type="ChEBI" id="CHEBI:29035"/>
        <label>2</label>
    </ligand>
</feature>
<dbReference type="Pfam" id="PF07687">
    <property type="entry name" value="M20_dimer"/>
    <property type="match status" value="1"/>
</dbReference>
<evidence type="ECO:0000259" key="2">
    <source>
        <dbReference type="Pfam" id="PF07687"/>
    </source>
</evidence>
<dbReference type="PANTHER" id="PTHR11014:SF63">
    <property type="entry name" value="METALLOPEPTIDASE, PUTATIVE (AFU_ORTHOLOGUE AFUA_6G09600)-RELATED"/>
    <property type="match status" value="1"/>
</dbReference>
<keyword evidence="1" id="KW-0464">Manganese</keyword>
<evidence type="ECO:0000313" key="4">
    <source>
        <dbReference type="Proteomes" id="UP000005481"/>
    </source>
</evidence>
<keyword evidence="1" id="KW-0479">Metal-binding</keyword>
<dbReference type="GO" id="GO:0046872">
    <property type="term" value="F:metal ion binding"/>
    <property type="evidence" value="ECO:0007669"/>
    <property type="project" value="UniProtKB-KW"/>
</dbReference>
<dbReference type="HOGENOM" id="CLU_023257_0_1_9"/>
<dbReference type="InterPro" id="IPR002933">
    <property type="entry name" value="Peptidase_M20"/>
</dbReference>
<evidence type="ECO:0000313" key="3">
    <source>
        <dbReference type="EMBL" id="EHM39082.1"/>
    </source>
</evidence>
<dbReference type="CDD" id="cd03886">
    <property type="entry name" value="M20_Acy1"/>
    <property type="match status" value="1"/>
</dbReference>
<dbReference type="eggNOG" id="COG1473">
    <property type="taxonomic scope" value="Bacteria"/>
</dbReference>
<dbReference type="Proteomes" id="UP000005481">
    <property type="component" value="Unassembled WGS sequence"/>
</dbReference>
<dbReference type="PATRIC" id="fig|861450.3.peg.1555"/>
<keyword evidence="4" id="KW-1185">Reference proteome</keyword>
<dbReference type="STRING" id="861450.HMPREF0080_01682"/>
<dbReference type="SUPFAM" id="SSF55031">
    <property type="entry name" value="Bacterial exopeptidase dimerisation domain"/>
    <property type="match status" value="1"/>
</dbReference>
<dbReference type="InterPro" id="IPR036264">
    <property type="entry name" value="Bact_exopeptidase_dim_dom"/>
</dbReference>
<comment type="cofactor">
    <cofactor evidence="1">
        <name>Mn(2+)</name>
        <dbReference type="ChEBI" id="CHEBI:29035"/>
    </cofactor>
    <text evidence="1">The Mn(2+) ion enhances activity.</text>
</comment>
<reference evidence="3 4" key="1">
    <citation type="submission" date="2011-08" db="EMBL/GenBank/DDBJ databases">
        <authorList>
            <person name="Weinstock G."/>
            <person name="Sodergren E."/>
            <person name="Clifton S."/>
            <person name="Fulton L."/>
            <person name="Fulton B."/>
            <person name="Courtney L."/>
            <person name="Fronick C."/>
            <person name="Harrison M."/>
            <person name="Strong C."/>
            <person name="Farmer C."/>
            <person name="Delahaunty K."/>
            <person name="Markovic C."/>
            <person name="Hall O."/>
            <person name="Minx P."/>
            <person name="Tomlinson C."/>
            <person name="Mitreva M."/>
            <person name="Hou S."/>
            <person name="Chen J."/>
            <person name="Wollam A."/>
            <person name="Pepin K.H."/>
            <person name="Johnson M."/>
            <person name="Bhonagiri V."/>
            <person name="Zhang X."/>
            <person name="Suruliraj S."/>
            <person name="Warren W."/>
            <person name="Chinwalla A."/>
            <person name="Mardis E.R."/>
            <person name="Wilson R.K."/>
        </authorList>
    </citation>
    <scope>NUCLEOTIDE SEQUENCE [LARGE SCALE GENOMIC DNA]</scope>
    <source>
        <strain evidence="3 4">F0357</strain>
    </source>
</reference>
<keyword evidence="3" id="KW-0378">Hydrolase</keyword>
<dbReference type="Gene3D" id="3.40.630.10">
    <property type="entry name" value="Zn peptidases"/>
    <property type="match status" value="1"/>
</dbReference>
<organism evidence="3 4">
    <name type="scientific">Anaeroglobus geminatus F0357</name>
    <dbReference type="NCBI Taxonomy" id="861450"/>
    <lineage>
        <taxon>Bacteria</taxon>
        <taxon>Bacillati</taxon>
        <taxon>Bacillota</taxon>
        <taxon>Negativicutes</taxon>
        <taxon>Veillonellales</taxon>
        <taxon>Veillonellaceae</taxon>
        <taxon>Anaeroglobus</taxon>
    </lineage>
</organism>
<dbReference type="Pfam" id="PF01546">
    <property type="entry name" value="Peptidase_M20"/>
    <property type="match status" value="1"/>
</dbReference>
<dbReference type="SUPFAM" id="SSF53187">
    <property type="entry name" value="Zn-dependent exopeptidases"/>
    <property type="match status" value="1"/>
</dbReference>
<dbReference type="PANTHER" id="PTHR11014">
    <property type="entry name" value="PEPTIDASE M20 FAMILY MEMBER"/>
    <property type="match status" value="1"/>
</dbReference>
<dbReference type="RefSeq" id="WP_006790649.1">
    <property type="nucleotide sequence ID" value="NZ_JH417605.1"/>
</dbReference>
<comment type="caution">
    <text evidence="3">The sequence shown here is derived from an EMBL/GenBank/DDBJ whole genome shotgun (WGS) entry which is preliminary data.</text>
</comment>
<protein>
    <submittedName>
        <fullName evidence="3">Amidohydrolase</fullName>
    </submittedName>
</protein>
<dbReference type="OrthoDB" id="1633187at2"/>
<evidence type="ECO:0000256" key="1">
    <source>
        <dbReference type="PIRSR" id="PIRSR005962-1"/>
    </source>
</evidence>
<proteinExistence type="predicted"/>
<feature type="domain" description="Peptidase M20 dimerisation" evidence="2">
    <location>
        <begin position="194"/>
        <end position="287"/>
    </location>
</feature>
<sequence length="392" mass="42764">MTTYAPDFSIRTAVRKVLPYMMEMREYFHARPELSGKEFDTCKTIFRELTLTGVADVKIIAGTGITGIIHGALPGPTVLVRAATDALPLEETDDSPYASIFPGVMHAAGHDGHTATLLGLAKLLTTHADCLRGNVRLAFEPESETRGGAEKMIDSAVLTNPPVDCALNIQIDGTLAGGEIGFCSGTIFASRDDFTITVNGTGGHCTQVAPQDDAIRKGLSLIGKISDYVATLQKQNTAALISFGRFNGGNTTAVIPDRVEIKGTLRTFDDDIRRDILAELEELCRTDCTWEHCFVAPVGKNDTAITAACEEIWQTYCADRFTVIKTSPDFRSDDFARFGEHMPIFSCFVGIHEGIPLRPYSSSFIWDSSMLKYTCEATAALIYYLPSYGRNL</sequence>
<dbReference type="AlphaFoldDB" id="G9YJ38"/>
<dbReference type="EMBL" id="AGCJ01000073">
    <property type="protein sequence ID" value="EHM39082.1"/>
    <property type="molecule type" value="Genomic_DNA"/>
</dbReference>
<dbReference type="Gene3D" id="3.30.70.360">
    <property type="match status" value="1"/>
</dbReference>
<dbReference type="NCBIfam" id="TIGR01891">
    <property type="entry name" value="amidohydrolases"/>
    <property type="match status" value="1"/>
</dbReference>
<dbReference type="PIRSF" id="PIRSF005962">
    <property type="entry name" value="Pept_M20D_amidohydro"/>
    <property type="match status" value="1"/>
</dbReference>
<feature type="binding site" evidence="1">
    <location>
        <position position="110"/>
    </location>
    <ligand>
        <name>Mn(2+)</name>
        <dbReference type="ChEBI" id="CHEBI:29035"/>
        <label>2</label>
    </ligand>
</feature>
<dbReference type="GO" id="GO:0016787">
    <property type="term" value="F:hydrolase activity"/>
    <property type="evidence" value="ECO:0007669"/>
    <property type="project" value="UniProtKB-KW"/>
</dbReference>
<name>G9YJ38_9FIRM</name>